<evidence type="ECO:0000256" key="1">
    <source>
        <dbReference type="SAM" id="Coils"/>
    </source>
</evidence>
<dbReference type="Proteomes" id="UP001303473">
    <property type="component" value="Unassembled WGS sequence"/>
</dbReference>
<feature type="compositionally biased region" description="Acidic residues" evidence="2">
    <location>
        <begin position="180"/>
        <end position="200"/>
    </location>
</feature>
<evidence type="ECO:0000256" key="2">
    <source>
        <dbReference type="SAM" id="MobiDB-lite"/>
    </source>
</evidence>
<feature type="compositionally biased region" description="Basic and acidic residues" evidence="2">
    <location>
        <begin position="607"/>
        <end position="617"/>
    </location>
</feature>
<name>A0AAN6NBH5_9PEZI</name>
<keyword evidence="1" id="KW-0175">Coiled coil</keyword>
<dbReference type="AlphaFoldDB" id="A0AAN6NBH5"/>
<feature type="region of interest" description="Disordered" evidence="2">
    <location>
        <begin position="80"/>
        <end position="99"/>
    </location>
</feature>
<feature type="region of interest" description="Disordered" evidence="2">
    <location>
        <begin position="1"/>
        <end position="68"/>
    </location>
</feature>
<protein>
    <submittedName>
        <fullName evidence="3">Uncharacterized protein</fullName>
    </submittedName>
</protein>
<gene>
    <name evidence="3" type="ORF">QBC46DRAFT_352972</name>
</gene>
<sequence>MFTAKRGGSRGSKRKADSDHASTPGHKRASRSQSIAPATGPEATPSQVPSDNAASAAASVPGLTSFPPLGEVAATAAATTTTATTATMASTSTAGTSSKEITAAAVAHIDTVLRAARPTPSSPATPAMTVAPPSTPVAPATAVRKTTIKVIKSKEVNLAPPVEDGGGTRQPHKDPLAGIADEDVDMDESAVEDEDIDDGWAEDRTPKPKKNKRGGARPGAGRKPKSHHLRRQQRQAAVAAAVSVPPVEVIDDSPPPTPTPVPAAAAPEAAAAATPASLSLAEVLPTPARPPAPPIPAVVLELADHAAGLAGGGETEAGREVWLVVVRAAGYAAAGPRAPCAPCQASASTSTQAAPALVVPPSQLTQDQWHDYIRDEVRRLKRPELPQPQPQPQHDHAAAADDDTNNKEVAEDMQPADAVAQQLGDDDNFAGMKAELDGMKKHVLDARFGIEETWETMFAMKNDVVDLKERSEKQQREIADLRDQLKKVNNNSAAPRLRNNVSQTLQSLEINNNNARAQARAHTSFNLGLPEMQARLLDLEHLRIDDRNISDMGLARHDEMLKQARSELDELWMLVRRREDGPRTGAEIQDGGAAIEDAEGGGAEQGGGDKGDVMEVE</sequence>
<evidence type="ECO:0000313" key="4">
    <source>
        <dbReference type="Proteomes" id="UP001303473"/>
    </source>
</evidence>
<dbReference type="EMBL" id="MU853780">
    <property type="protein sequence ID" value="KAK3941728.1"/>
    <property type="molecule type" value="Genomic_DNA"/>
</dbReference>
<accession>A0AAN6NBH5</accession>
<keyword evidence="4" id="KW-1185">Reference proteome</keyword>
<feature type="compositionally biased region" description="Low complexity" evidence="2">
    <location>
        <begin position="262"/>
        <end position="276"/>
    </location>
</feature>
<evidence type="ECO:0000313" key="3">
    <source>
        <dbReference type="EMBL" id="KAK3941728.1"/>
    </source>
</evidence>
<feature type="region of interest" description="Disordered" evidence="2">
    <location>
        <begin position="384"/>
        <end position="412"/>
    </location>
</feature>
<organism evidence="3 4">
    <name type="scientific">Diplogelasinospora grovesii</name>
    <dbReference type="NCBI Taxonomy" id="303347"/>
    <lineage>
        <taxon>Eukaryota</taxon>
        <taxon>Fungi</taxon>
        <taxon>Dikarya</taxon>
        <taxon>Ascomycota</taxon>
        <taxon>Pezizomycotina</taxon>
        <taxon>Sordariomycetes</taxon>
        <taxon>Sordariomycetidae</taxon>
        <taxon>Sordariales</taxon>
        <taxon>Diplogelasinosporaceae</taxon>
        <taxon>Diplogelasinospora</taxon>
    </lineage>
</organism>
<proteinExistence type="predicted"/>
<feature type="compositionally biased region" description="Basic and acidic residues" evidence="2">
    <location>
        <begin position="393"/>
        <end position="410"/>
    </location>
</feature>
<feature type="coiled-coil region" evidence="1">
    <location>
        <begin position="457"/>
        <end position="518"/>
    </location>
</feature>
<feature type="compositionally biased region" description="Low complexity" evidence="2">
    <location>
        <begin position="80"/>
        <end position="98"/>
    </location>
</feature>
<feature type="region of interest" description="Disordered" evidence="2">
    <location>
        <begin position="580"/>
        <end position="617"/>
    </location>
</feature>
<feature type="compositionally biased region" description="Polar residues" evidence="2">
    <location>
        <begin position="44"/>
        <end position="53"/>
    </location>
</feature>
<feature type="compositionally biased region" description="Basic residues" evidence="2">
    <location>
        <begin position="207"/>
        <end position="233"/>
    </location>
</feature>
<feature type="region of interest" description="Disordered" evidence="2">
    <location>
        <begin position="116"/>
        <end position="141"/>
    </location>
</feature>
<reference evidence="4" key="1">
    <citation type="journal article" date="2023" name="Mol. Phylogenet. Evol.">
        <title>Genome-scale phylogeny and comparative genomics of the fungal order Sordariales.</title>
        <authorList>
            <person name="Hensen N."/>
            <person name="Bonometti L."/>
            <person name="Westerberg I."/>
            <person name="Brannstrom I.O."/>
            <person name="Guillou S."/>
            <person name="Cros-Aarteil S."/>
            <person name="Calhoun S."/>
            <person name="Haridas S."/>
            <person name="Kuo A."/>
            <person name="Mondo S."/>
            <person name="Pangilinan J."/>
            <person name="Riley R."/>
            <person name="LaButti K."/>
            <person name="Andreopoulos B."/>
            <person name="Lipzen A."/>
            <person name="Chen C."/>
            <person name="Yan M."/>
            <person name="Daum C."/>
            <person name="Ng V."/>
            <person name="Clum A."/>
            <person name="Steindorff A."/>
            <person name="Ohm R.A."/>
            <person name="Martin F."/>
            <person name="Silar P."/>
            <person name="Natvig D.O."/>
            <person name="Lalanne C."/>
            <person name="Gautier V."/>
            <person name="Ament-Velasquez S.L."/>
            <person name="Kruys A."/>
            <person name="Hutchinson M.I."/>
            <person name="Powell A.J."/>
            <person name="Barry K."/>
            <person name="Miller A.N."/>
            <person name="Grigoriev I.V."/>
            <person name="Debuchy R."/>
            <person name="Gladieux P."/>
            <person name="Hiltunen Thoren M."/>
            <person name="Johannesson H."/>
        </authorList>
    </citation>
    <scope>NUCLEOTIDE SEQUENCE [LARGE SCALE GENOMIC DNA]</scope>
    <source>
        <strain evidence="4">CBS 340.73</strain>
    </source>
</reference>
<feature type="compositionally biased region" description="Low complexity" evidence="2">
    <location>
        <begin position="234"/>
        <end position="244"/>
    </location>
</feature>
<comment type="caution">
    <text evidence="3">The sequence shown here is derived from an EMBL/GenBank/DDBJ whole genome shotgun (WGS) entry which is preliminary data.</text>
</comment>
<feature type="region of interest" description="Disordered" evidence="2">
    <location>
        <begin position="154"/>
        <end position="276"/>
    </location>
</feature>